<name>A0ABQ8T7U3_PERAM</name>
<accession>A0ABQ8T7U3</accession>
<evidence type="ECO:0000313" key="2">
    <source>
        <dbReference type="EMBL" id="KAJ4441765.1"/>
    </source>
</evidence>
<dbReference type="Proteomes" id="UP001148838">
    <property type="component" value="Unassembled WGS sequence"/>
</dbReference>
<feature type="compositionally biased region" description="Basic and acidic residues" evidence="1">
    <location>
        <begin position="143"/>
        <end position="152"/>
    </location>
</feature>
<gene>
    <name evidence="2" type="ORF">ANN_11623</name>
</gene>
<feature type="region of interest" description="Disordered" evidence="1">
    <location>
        <begin position="210"/>
        <end position="235"/>
    </location>
</feature>
<sequence>MPAWMAQAVEARHVFIAWPEGLWVRVPPREWVLKDLRFQALGLIRYLSEDETGFCQELRQNGPPFSIGFTSCALASCRTWIVIAYMKYIRRITACEEIFMRMTAGYTKFYHKRNEDIMEELKTEPMIAREGPRPTSRLLASRPHAEAEVDDHPTRMEVSRPLIMRTASVLGHKVCVTKLFLRLYIALVLDDDDDDDDMMMMMESYWHVTEEEHDDGDDEDNDSRQHSIEKPTTQCKLPRTDGALVSLEIDGDKFFGLRIQQIQAHVLRTDAIDLREPQKNLTGRRRMRSLVRTA</sequence>
<reference evidence="2 3" key="1">
    <citation type="journal article" date="2022" name="Allergy">
        <title>Genome assembly and annotation of Periplaneta americana reveal a comprehensive cockroach allergen profile.</title>
        <authorList>
            <person name="Wang L."/>
            <person name="Xiong Q."/>
            <person name="Saelim N."/>
            <person name="Wang L."/>
            <person name="Nong W."/>
            <person name="Wan A.T."/>
            <person name="Shi M."/>
            <person name="Liu X."/>
            <person name="Cao Q."/>
            <person name="Hui J.H.L."/>
            <person name="Sookrung N."/>
            <person name="Leung T.F."/>
            <person name="Tungtrongchitr A."/>
            <person name="Tsui S.K.W."/>
        </authorList>
    </citation>
    <scope>NUCLEOTIDE SEQUENCE [LARGE SCALE GENOMIC DNA]</scope>
    <source>
        <strain evidence="2">PWHHKU_190912</strain>
    </source>
</reference>
<dbReference type="EMBL" id="JAJSOF020000015">
    <property type="protein sequence ID" value="KAJ4441765.1"/>
    <property type="molecule type" value="Genomic_DNA"/>
</dbReference>
<proteinExistence type="predicted"/>
<comment type="caution">
    <text evidence="2">The sequence shown here is derived from an EMBL/GenBank/DDBJ whole genome shotgun (WGS) entry which is preliminary data.</text>
</comment>
<keyword evidence="3" id="KW-1185">Reference proteome</keyword>
<feature type="compositionally biased region" description="Acidic residues" evidence="1">
    <location>
        <begin position="211"/>
        <end position="221"/>
    </location>
</feature>
<evidence type="ECO:0000256" key="1">
    <source>
        <dbReference type="SAM" id="MobiDB-lite"/>
    </source>
</evidence>
<evidence type="ECO:0000313" key="3">
    <source>
        <dbReference type="Proteomes" id="UP001148838"/>
    </source>
</evidence>
<organism evidence="2 3">
    <name type="scientific">Periplaneta americana</name>
    <name type="common">American cockroach</name>
    <name type="synonym">Blatta americana</name>
    <dbReference type="NCBI Taxonomy" id="6978"/>
    <lineage>
        <taxon>Eukaryota</taxon>
        <taxon>Metazoa</taxon>
        <taxon>Ecdysozoa</taxon>
        <taxon>Arthropoda</taxon>
        <taxon>Hexapoda</taxon>
        <taxon>Insecta</taxon>
        <taxon>Pterygota</taxon>
        <taxon>Neoptera</taxon>
        <taxon>Polyneoptera</taxon>
        <taxon>Dictyoptera</taxon>
        <taxon>Blattodea</taxon>
        <taxon>Blattoidea</taxon>
        <taxon>Blattidae</taxon>
        <taxon>Blattinae</taxon>
        <taxon>Periplaneta</taxon>
    </lineage>
</organism>
<feature type="region of interest" description="Disordered" evidence="1">
    <location>
        <begin position="130"/>
        <end position="152"/>
    </location>
</feature>
<protein>
    <submittedName>
        <fullName evidence="2">Uncharacterized protein</fullName>
    </submittedName>
</protein>